<evidence type="ECO:0000256" key="10">
    <source>
        <dbReference type="ARBA" id="ARBA00023157"/>
    </source>
</evidence>
<dbReference type="InterPro" id="IPR001100">
    <property type="entry name" value="Pyr_nuc-diS_OxRdtase"/>
</dbReference>
<accession>A0ABU1IVL2</accession>
<keyword evidence="10" id="KW-1015">Disulfide bond</keyword>
<dbReference type="Pfam" id="PF07992">
    <property type="entry name" value="Pyr_redox_2"/>
    <property type="match status" value="1"/>
</dbReference>
<feature type="domain" description="FAD/NAD(P)-binding" evidence="15">
    <location>
        <begin position="6"/>
        <end position="334"/>
    </location>
</feature>
<dbReference type="GO" id="GO:0004148">
    <property type="term" value="F:dihydrolipoyl dehydrogenase (NADH) activity"/>
    <property type="evidence" value="ECO:0007669"/>
    <property type="project" value="UniProtKB-EC"/>
</dbReference>
<feature type="domain" description="Pyridine nucleotide-disulphide oxidoreductase dimerisation" evidence="14">
    <location>
        <begin position="353"/>
        <end position="461"/>
    </location>
</feature>
<evidence type="ECO:0000256" key="4">
    <source>
        <dbReference type="ARBA" id="ARBA00016961"/>
    </source>
</evidence>
<dbReference type="PRINTS" id="PR00411">
    <property type="entry name" value="PNDRDTASEI"/>
</dbReference>
<organism evidence="16 17">
    <name type="scientific">Paenibacillus hunanensis</name>
    <dbReference type="NCBI Taxonomy" id="539262"/>
    <lineage>
        <taxon>Bacteria</taxon>
        <taxon>Bacillati</taxon>
        <taxon>Bacillota</taxon>
        <taxon>Bacilli</taxon>
        <taxon>Bacillales</taxon>
        <taxon>Paenibacillaceae</taxon>
        <taxon>Paenibacillus</taxon>
    </lineage>
</organism>
<comment type="subcellular location">
    <subcellularLocation>
        <location evidence="1">Cytoplasm</location>
    </subcellularLocation>
</comment>
<evidence type="ECO:0000256" key="6">
    <source>
        <dbReference type="ARBA" id="ARBA00022630"/>
    </source>
</evidence>
<keyword evidence="6 13" id="KW-0285">Flavoprotein</keyword>
<dbReference type="InterPro" id="IPR036188">
    <property type="entry name" value="FAD/NAD-bd_sf"/>
</dbReference>
<dbReference type="InterPro" id="IPR023753">
    <property type="entry name" value="FAD/NAD-binding_dom"/>
</dbReference>
<evidence type="ECO:0000259" key="14">
    <source>
        <dbReference type="Pfam" id="PF02852"/>
    </source>
</evidence>
<dbReference type="PROSITE" id="PS00076">
    <property type="entry name" value="PYRIDINE_REDOX_1"/>
    <property type="match status" value="1"/>
</dbReference>
<keyword evidence="9 13" id="KW-0520">NAD</keyword>
<dbReference type="RefSeq" id="WP_188775231.1">
    <property type="nucleotide sequence ID" value="NZ_BMMB01000004.1"/>
</dbReference>
<evidence type="ECO:0000256" key="2">
    <source>
        <dbReference type="ARBA" id="ARBA00007532"/>
    </source>
</evidence>
<comment type="miscellaneous">
    <text evidence="13">The active site is a redox-active disulfide bond.</text>
</comment>
<dbReference type="InterPro" id="IPR016156">
    <property type="entry name" value="FAD/NAD-linked_Rdtase_dimer_sf"/>
</dbReference>
<dbReference type="Proteomes" id="UP001185028">
    <property type="component" value="Unassembled WGS sequence"/>
</dbReference>
<dbReference type="Gene3D" id="3.30.390.30">
    <property type="match status" value="1"/>
</dbReference>
<dbReference type="InterPro" id="IPR006258">
    <property type="entry name" value="Lipoamide_DH"/>
</dbReference>
<comment type="similarity">
    <text evidence="2 13">Belongs to the class-I pyridine nucleotide-disulfide oxidoreductase family.</text>
</comment>
<sequence>MTIQCDIAVLGGGTGGYVAAIRAAQLGKEVVIIEQDKLGGTCLHRGCIPSKSLLRSAEVFAMMQDSEQYGIAADGVRLQFEQVQSRKQGIVDQLHRGVQYLMKKNKITIVRGQGRVIGPSIFSPQSGAVAVELEDGEMETVVSKNLIIATGSRPRDLPGLEADGKLILNSDHALQLEQLPASILIVGGGVIGMEWASMLNDFGVEVTVVEAAPHILPQEDEEVARELHRLLEKRGVTIYTSASLQLDSYAPQDDRLSISFVHNEQTIELSVAKMLVSVGRRANVETIGLANTDIAIENGFIKVNDVMQTSESHIYAIGDVIGGLQLAHAASHEGITAVNHICGEPVHYEPSQVSRCVYTRPEVASVGISAAQAKEQGREIKIGKFPFKAIGKALVHGDSEGFVKVIADANSDDLLGVQIIGPQATDLISEAALAQFLDATPWEIGQTVHAHPTLAEILGEAMLAVDGKAIGM</sequence>
<dbReference type="EMBL" id="JAVDQH010000003">
    <property type="protein sequence ID" value="MDR6243280.1"/>
    <property type="molecule type" value="Genomic_DNA"/>
</dbReference>
<dbReference type="PANTHER" id="PTHR22912:SF217">
    <property type="entry name" value="DIHYDROLIPOYL DEHYDROGENASE"/>
    <property type="match status" value="1"/>
</dbReference>
<dbReference type="InterPro" id="IPR012999">
    <property type="entry name" value="Pyr_OxRdtase_I_AS"/>
</dbReference>
<evidence type="ECO:0000256" key="7">
    <source>
        <dbReference type="ARBA" id="ARBA00022827"/>
    </source>
</evidence>
<keyword evidence="8 13" id="KW-0560">Oxidoreductase</keyword>
<evidence type="ECO:0000256" key="11">
    <source>
        <dbReference type="ARBA" id="ARBA00023284"/>
    </source>
</evidence>
<dbReference type="SUPFAM" id="SSF51905">
    <property type="entry name" value="FAD/NAD(P)-binding domain"/>
    <property type="match status" value="1"/>
</dbReference>
<dbReference type="PIRSF" id="PIRSF000350">
    <property type="entry name" value="Mercury_reductase_MerA"/>
    <property type="match status" value="1"/>
</dbReference>
<evidence type="ECO:0000256" key="8">
    <source>
        <dbReference type="ARBA" id="ARBA00023002"/>
    </source>
</evidence>
<gene>
    <name evidence="16" type="ORF">JOC58_001165</name>
</gene>
<evidence type="ECO:0000256" key="9">
    <source>
        <dbReference type="ARBA" id="ARBA00023027"/>
    </source>
</evidence>
<protein>
    <recommendedName>
        <fullName evidence="4 13">Dihydrolipoyl dehydrogenase</fullName>
        <ecNumber evidence="3 13">1.8.1.4</ecNumber>
    </recommendedName>
</protein>
<dbReference type="SUPFAM" id="SSF55424">
    <property type="entry name" value="FAD/NAD-linked reductases, dimerisation (C-terminal) domain"/>
    <property type="match status" value="1"/>
</dbReference>
<keyword evidence="7 13" id="KW-0274">FAD</keyword>
<name>A0ABU1IVL2_9BACL</name>
<evidence type="ECO:0000256" key="3">
    <source>
        <dbReference type="ARBA" id="ARBA00012608"/>
    </source>
</evidence>
<dbReference type="InterPro" id="IPR050151">
    <property type="entry name" value="Class-I_Pyr_Nuc-Dis_Oxidored"/>
</dbReference>
<comment type="caution">
    <text evidence="16">The sequence shown here is derived from an EMBL/GenBank/DDBJ whole genome shotgun (WGS) entry which is preliminary data.</text>
</comment>
<dbReference type="PRINTS" id="PR00368">
    <property type="entry name" value="FADPNR"/>
</dbReference>
<dbReference type="PANTHER" id="PTHR22912">
    <property type="entry name" value="DISULFIDE OXIDOREDUCTASE"/>
    <property type="match status" value="1"/>
</dbReference>
<dbReference type="InterPro" id="IPR004099">
    <property type="entry name" value="Pyr_nucl-diS_OxRdtase_dimer"/>
</dbReference>
<keyword evidence="17" id="KW-1185">Reference proteome</keyword>
<reference evidence="16 17" key="1">
    <citation type="submission" date="2023-07" db="EMBL/GenBank/DDBJ databases">
        <title>Genomic Encyclopedia of Type Strains, Phase IV (KMG-IV): sequencing the most valuable type-strain genomes for metagenomic binning, comparative biology and taxonomic classification.</title>
        <authorList>
            <person name="Goeker M."/>
        </authorList>
    </citation>
    <scope>NUCLEOTIDE SEQUENCE [LARGE SCALE GENOMIC DNA]</scope>
    <source>
        <strain evidence="16 17">DSM 22170</strain>
    </source>
</reference>
<evidence type="ECO:0000256" key="12">
    <source>
        <dbReference type="ARBA" id="ARBA00049187"/>
    </source>
</evidence>
<dbReference type="Pfam" id="PF02852">
    <property type="entry name" value="Pyr_redox_dim"/>
    <property type="match status" value="1"/>
</dbReference>
<dbReference type="Gene3D" id="3.50.50.60">
    <property type="entry name" value="FAD/NAD(P)-binding domain"/>
    <property type="match status" value="2"/>
</dbReference>
<evidence type="ECO:0000313" key="16">
    <source>
        <dbReference type="EMBL" id="MDR6243280.1"/>
    </source>
</evidence>
<proteinExistence type="inferred from homology"/>
<comment type="cofactor">
    <cofactor evidence="13">
        <name>FAD</name>
        <dbReference type="ChEBI" id="CHEBI:57692"/>
    </cofactor>
    <text evidence="13">Binds 1 FAD per subunit.</text>
</comment>
<evidence type="ECO:0000313" key="17">
    <source>
        <dbReference type="Proteomes" id="UP001185028"/>
    </source>
</evidence>
<comment type="catalytic activity">
    <reaction evidence="12 13">
        <text>N(6)-[(R)-dihydrolipoyl]-L-lysyl-[protein] + NAD(+) = N(6)-[(R)-lipoyl]-L-lysyl-[protein] + NADH + H(+)</text>
        <dbReference type="Rhea" id="RHEA:15045"/>
        <dbReference type="Rhea" id="RHEA-COMP:10474"/>
        <dbReference type="Rhea" id="RHEA-COMP:10475"/>
        <dbReference type="ChEBI" id="CHEBI:15378"/>
        <dbReference type="ChEBI" id="CHEBI:57540"/>
        <dbReference type="ChEBI" id="CHEBI:57945"/>
        <dbReference type="ChEBI" id="CHEBI:83099"/>
        <dbReference type="ChEBI" id="CHEBI:83100"/>
        <dbReference type="EC" id="1.8.1.4"/>
    </reaction>
</comment>
<dbReference type="NCBIfam" id="TIGR01350">
    <property type="entry name" value="lipoamide_DH"/>
    <property type="match status" value="1"/>
</dbReference>
<keyword evidence="5" id="KW-0963">Cytoplasm</keyword>
<keyword evidence="11 13" id="KW-0676">Redox-active center</keyword>
<evidence type="ECO:0000256" key="1">
    <source>
        <dbReference type="ARBA" id="ARBA00004496"/>
    </source>
</evidence>
<evidence type="ECO:0000256" key="13">
    <source>
        <dbReference type="RuleBase" id="RU003692"/>
    </source>
</evidence>
<dbReference type="EC" id="1.8.1.4" evidence="3 13"/>
<evidence type="ECO:0000259" key="15">
    <source>
        <dbReference type="Pfam" id="PF07992"/>
    </source>
</evidence>
<evidence type="ECO:0000256" key="5">
    <source>
        <dbReference type="ARBA" id="ARBA00022490"/>
    </source>
</evidence>